<feature type="region of interest" description="Disordered" evidence="1">
    <location>
        <begin position="103"/>
        <end position="124"/>
    </location>
</feature>
<name>A0AAV0G2N5_9ASTE</name>
<proteinExistence type="predicted"/>
<dbReference type="EMBL" id="CAMAPF010001038">
    <property type="protein sequence ID" value="CAH9142197.1"/>
    <property type="molecule type" value="Genomic_DNA"/>
</dbReference>
<keyword evidence="3" id="KW-1185">Reference proteome</keyword>
<protein>
    <submittedName>
        <fullName evidence="2">Uncharacterized protein</fullName>
    </submittedName>
</protein>
<sequence length="172" mass="18846">MGPGPVGNLLSFESTFSELQTAINGGNQRTSHQLTPHVALADLCGRWRLEPDDFRMSDQCWVADDDRRYGGSDGGRWNWMLTTSGSVPGGCFTRKWNDEAQSTAASSSGAGLQQGFHGDGSGGSGDLETDLEKIQIWASQIRNFPDSSSPPQNQFFLLFLLKLVAFSYESFR</sequence>
<evidence type="ECO:0000313" key="3">
    <source>
        <dbReference type="Proteomes" id="UP001152523"/>
    </source>
</evidence>
<feature type="compositionally biased region" description="Low complexity" evidence="1">
    <location>
        <begin position="103"/>
        <end position="116"/>
    </location>
</feature>
<accession>A0AAV0G2N5</accession>
<gene>
    <name evidence="2" type="ORF">CEPIT_LOCUS39715</name>
</gene>
<evidence type="ECO:0000313" key="2">
    <source>
        <dbReference type="EMBL" id="CAH9142197.1"/>
    </source>
</evidence>
<organism evidence="2 3">
    <name type="scientific">Cuscuta epithymum</name>
    <dbReference type="NCBI Taxonomy" id="186058"/>
    <lineage>
        <taxon>Eukaryota</taxon>
        <taxon>Viridiplantae</taxon>
        <taxon>Streptophyta</taxon>
        <taxon>Embryophyta</taxon>
        <taxon>Tracheophyta</taxon>
        <taxon>Spermatophyta</taxon>
        <taxon>Magnoliopsida</taxon>
        <taxon>eudicotyledons</taxon>
        <taxon>Gunneridae</taxon>
        <taxon>Pentapetalae</taxon>
        <taxon>asterids</taxon>
        <taxon>lamiids</taxon>
        <taxon>Solanales</taxon>
        <taxon>Convolvulaceae</taxon>
        <taxon>Cuscuteae</taxon>
        <taxon>Cuscuta</taxon>
        <taxon>Cuscuta subgen. Cuscuta</taxon>
    </lineage>
</organism>
<reference evidence="2" key="1">
    <citation type="submission" date="2022-07" db="EMBL/GenBank/DDBJ databases">
        <authorList>
            <person name="Macas J."/>
            <person name="Novak P."/>
            <person name="Neumann P."/>
        </authorList>
    </citation>
    <scope>NUCLEOTIDE SEQUENCE</scope>
</reference>
<dbReference type="Proteomes" id="UP001152523">
    <property type="component" value="Unassembled WGS sequence"/>
</dbReference>
<comment type="caution">
    <text evidence="2">The sequence shown here is derived from an EMBL/GenBank/DDBJ whole genome shotgun (WGS) entry which is preliminary data.</text>
</comment>
<evidence type="ECO:0000256" key="1">
    <source>
        <dbReference type="SAM" id="MobiDB-lite"/>
    </source>
</evidence>
<dbReference type="AlphaFoldDB" id="A0AAV0G2N5"/>